<reference evidence="1" key="1">
    <citation type="submission" date="2014-09" db="EMBL/GenBank/DDBJ databases">
        <authorList>
            <person name="Magalhaes I.L.F."/>
            <person name="Oliveira U."/>
            <person name="Santos F.R."/>
            <person name="Vidigal T.H.D.A."/>
            <person name="Brescovit A.D."/>
            <person name="Santos A.J."/>
        </authorList>
    </citation>
    <scope>NUCLEOTIDE SEQUENCE</scope>
    <source>
        <tissue evidence="1">Shoot tissue taken approximately 20 cm above the soil surface</tissue>
    </source>
</reference>
<organism evidence="1">
    <name type="scientific">Arundo donax</name>
    <name type="common">Giant reed</name>
    <name type="synonym">Donax arundinaceus</name>
    <dbReference type="NCBI Taxonomy" id="35708"/>
    <lineage>
        <taxon>Eukaryota</taxon>
        <taxon>Viridiplantae</taxon>
        <taxon>Streptophyta</taxon>
        <taxon>Embryophyta</taxon>
        <taxon>Tracheophyta</taxon>
        <taxon>Spermatophyta</taxon>
        <taxon>Magnoliopsida</taxon>
        <taxon>Liliopsida</taxon>
        <taxon>Poales</taxon>
        <taxon>Poaceae</taxon>
        <taxon>PACMAD clade</taxon>
        <taxon>Arundinoideae</taxon>
        <taxon>Arundineae</taxon>
        <taxon>Arundo</taxon>
    </lineage>
</organism>
<sequence>MAEGNGRRNGDGGGE</sequence>
<protein>
    <submittedName>
        <fullName evidence="1">Uncharacterized protein</fullName>
    </submittedName>
</protein>
<proteinExistence type="predicted"/>
<reference evidence="1" key="2">
    <citation type="journal article" date="2015" name="Data Brief">
        <title>Shoot transcriptome of the giant reed, Arundo donax.</title>
        <authorList>
            <person name="Barrero R.A."/>
            <person name="Guerrero F.D."/>
            <person name="Moolhuijzen P."/>
            <person name="Goolsby J.A."/>
            <person name="Tidwell J."/>
            <person name="Bellgard S.E."/>
            <person name="Bellgard M.I."/>
        </authorList>
    </citation>
    <scope>NUCLEOTIDE SEQUENCE</scope>
    <source>
        <tissue evidence="1">Shoot tissue taken approximately 20 cm above the soil surface</tissue>
    </source>
</reference>
<evidence type="ECO:0000313" key="1">
    <source>
        <dbReference type="EMBL" id="JAE39834.1"/>
    </source>
</evidence>
<accession>A0A0A9HVK1</accession>
<dbReference type="EMBL" id="GBRH01158062">
    <property type="protein sequence ID" value="JAE39834.1"/>
    <property type="molecule type" value="Transcribed_RNA"/>
</dbReference>
<name>A0A0A9HVK1_ARUDO</name>